<proteinExistence type="predicted"/>
<dbReference type="GO" id="GO:0016491">
    <property type="term" value="F:oxidoreductase activity"/>
    <property type="evidence" value="ECO:0007669"/>
    <property type="project" value="UniProtKB-ARBA"/>
</dbReference>
<sequence length="254" mass="27863">MTGPDIDEFFKSEEILLFGEVGIEDIQNPDREYAEEFLRGAGSVIVFAKEVPASLYDLPPKEKTKRMLLIAESLDRTAKRLSSLLNKSGIAAKPIPLYLPLTITDGKVRGLIRLKQIAETAGLGERGKSSLLITKPYGPGVFLSGVVTGRHIPKYRHIPEEPAGPVETLCTGCGLCIKNCPGKVFGPDGVDAFSCVTIRRFVPPVFVPPAKWVLKRRLLLRLAAPVAPSFARFATMPCSRCVTVCPRFLKKSER</sequence>
<dbReference type="Proteomes" id="UP001301797">
    <property type="component" value="Chromosome"/>
</dbReference>
<dbReference type="PROSITE" id="PS00198">
    <property type="entry name" value="4FE4S_FER_1"/>
    <property type="match status" value="1"/>
</dbReference>
<evidence type="ECO:0000313" key="3">
    <source>
        <dbReference type="Proteomes" id="UP001301797"/>
    </source>
</evidence>
<name>A0AA97FA39_9EURY</name>
<dbReference type="RefSeq" id="WP_317136741.1">
    <property type="nucleotide sequence ID" value="NZ_CP043875.1"/>
</dbReference>
<dbReference type="AlphaFoldDB" id="A0AA97FA39"/>
<dbReference type="GeneID" id="85228509"/>
<gene>
    <name evidence="2" type="ORF">F1737_00035</name>
</gene>
<keyword evidence="3" id="KW-1185">Reference proteome</keyword>
<evidence type="ECO:0000259" key="1">
    <source>
        <dbReference type="PROSITE" id="PS51379"/>
    </source>
</evidence>
<dbReference type="PROSITE" id="PS51379">
    <property type="entry name" value="4FE4S_FER_2"/>
    <property type="match status" value="1"/>
</dbReference>
<organism evidence="2 3">
    <name type="scientific">Methanochimaera problematica</name>
    <dbReference type="NCBI Taxonomy" id="2609417"/>
    <lineage>
        <taxon>Archaea</taxon>
        <taxon>Methanobacteriati</taxon>
        <taxon>Methanobacteriota</taxon>
        <taxon>Stenosarchaea group</taxon>
        <taxon>Methanomicrobia</taxon>
        <taxon>Methanomicrobiales</taxon>
        <taxon>Methanomicrobiaceae</taxon>
        <taxon>Methanochimaera</taxon>
    </lineage>
</organism>
<evidence type="ECO:0000313" key="2">
    <source>
        <dbReference type="EMBL" id="WOF15174.1"/>
    </source>
</evidence>
<accession>A0AA97FA39</accession>
<dbReference type="PANTHER" id="PTHR42827">
    <property type="entry name" value="IRON-SULFUR CLUSTER-BINDING PROTEIN-RELATED"/>
    <property type="match status" value="1"/>
</dbReference>
<dbReference type="SUPFAM" id="SSF54862">
    <property type="entry name" value="4Fe-4S ferredoxins"/>
    <property type="match status" value="1"/>
</dbReference>
<dbReference type="PANTHER" id="PTHR42827:SF1">
    <property type="entry name" value="IRON-SULFUR CLUSTER-BINDING PROTEIN"/>
    <property type="match status" value="1"/>
</dbReference>
<dbReference type="KEGG" id="mefw:F1737_00035"/>
<feature type="domain" description="4Fe-4S ferredoxin-type" evidence="1">
    <location>
        <begin position="161"/>
        <end position="190"/>
    </location>
</feature>
<reference evidence="2 3" key="1">
    <citation type="submission" date="2019-09" db="EMBL/GenBank/DDBJ databases">
        <title>The complete genome of Methanoplanus sp. FWC-SCC4.</title>
        <authorList>
            <person name="Chen S.-C."/>
            <person name="Zhou Y.-Z."/>
            <person name="Lai M.-C."/>
        </authorList>
    </citation>
    <scope>NUCLEOTIDE SEQUENCE [LARGE SCALE GENOMIC DNA]</scope>
    <source>
        <strain evidence="2 3">FWC-SCC4</strain>
    </source>
</reference>
<dbReference type="InterPro" id="IPR017900">
    <property type="entry name" value="4Fe4S_Fe_S_CS"/>
</dbReference>
<dbReference type="InterPro" id="IPR017896">
    <property type="entry name" value="4Fe4S_Fe-S-bd"/>
</dbReference>
<protein>
    <recommendedName>
        <fullName evidence="1">4Fe-4S ferredoxin-type domain-containing protein</fullName>
    </recommendedName>
</protein>
<dbReference type="EMBL" id="CP043875">
    <property type="protein sequence ID" value="WOF15174.1"/>
    <property type="molecule type" value="Genomic_DNA"/>
</dbReference>